<name>I4BBU3_TURPD</name>
<protein>
    <recommendedName>
        <fullName evidence="3">PDZ/DHR/GLGF domain protein</fullName>
    </recommendedName>
</protein>
<dbReference type="KEGG" id="tpx:Turpa_4117"/>
<evidence type="ECO:0000313" key="1">
    <source>
        <dbReference type="EMBL" id="AFM14750.1"/>
    </source>
</evidence>
<gene>
    <name evidence="1" type="ordered locus">Turpa_4117</name>
</gene>
<dbReference type="Gene3D" id="2.30.42.10">
    <property type="match status" value="1"/>
</dbReference>
<evidence type="ECO:0000313" key="2">
    <source>
        <dbReference type="Proteomes" id="UP000006048"/>
    </source>
</evidence>
<dbReference type="AlphaFoldDB" id="I4BBU3"/>
<dbReference type="PATRIC" id="fig|869212.3.peg.4159"/>
<dbReference type="RefSeq" id="WP_014805225.1">
    <property type="nucleotide sequence ID" value="NC_018020.1"/>
</dbReference>
<dbReference type="SUPFAM" id="SSF50156">
    <property type="entry name" value="PDZ domain-like"/>
    <property type="match status" value="1"/>
</dbReference>
<reference evidence="1 2" key="1">
    <citation type="submission" date="2012-06" db="EMBL/GenBank/DDBJ databases">
        <title>The complete chromosome of genome of Turneriella parva DSM 21527.</title>
        <authorList>
            <consortium name="US DOE Joint Genome Institute (JGI-PGF)"/>
            <person name="Lucas S."/>
            <person name="Han J."/>
            <person name="Lapidus A."/>
            <person name="Bruce D."/>
            <person name="Goodwin L."/>
            <person name="Pitluck S."/>
            <person name="Peters L."/>
            <person name="Kyrpides N."/>
            <person name="Mavromatis K."/>
            <person name="Ivanova N."/>
            <person name="Mikhailova N."/>
            <person name="Chertkov O."/>
            <person name="Detter J.C."/>
            <person name="Tapia R."/>
            <person name="Han C."/>
            <person name="Land M."/>
            <person name="Hauser L."/>
            <person name="Markowitz V."/>
            <person name="Cheng J.-F."/>
            <person name="Hugenholtz P."/>
            <person name="Woyke T."/>
            <person name="Wu D."/>
            <person name="Gronow S."/>
            <person name="Wellnitz S."/>
            <person name="Brambilla E."/>
            <person name="Klenk H.-P."/>
            <person name="Eisen J.A."/>
        </authorList>
    </citation>
    <scope>NUCLEOTIDE SEQUENCE [LARGE SCALE GENOMIC DNA]</scope>
    <source>
        <strain evidence="2">ATCC BAA-1111 / DSM 21527 / NCTC 11395 / H</strain>
    </source>
</reference>
<dbReference type="InterPro" id="IPR036034">
    <property type="entry name" value="PDZ_sf"/>
</dbReference>
<accession>I4BBU3</accession>
<organism evidence="1 2">
    <name type="scientific">Turneriella parva (strain ATCC BAA-1111 / DSM 21527 / NCTC 11395 / H)</name>
    <name type="common">Leptospira parva</name>
    <dbReference type="NCBI Taxonomy" id="869212"/>
    <lineage>
        <taxon>Bacteria</taxon>
        <taxon>Pseudomonadati</taxon>
        <taxon>Spirochaetota</taxon>
        <taxon>Spirochaetia</taxon>
        <taxon>Leptospirales</taxon>
        <taxon>Leptospiraceae</taxon>
        <taxon>Turneriella</taxon>
    </lineage>
</organism>
<dbReference type="Proteomes" id="UP000006048">
    <property type="component" value="Chromosome"/>
</dbReference>
<keyword evidence="2" id="KW-1185">Reference proteome</keyword>
<dbReference type="HOGENOM" id="CLU_1440494_0_0_12"/>
<proteinExistence type="predicted"/>
<dbReference type="STRING" id="869212.Turpa_4117"/>
<dbReference type="EMBL" id="CP002959">
    <property type="protein sequence ID" value="AFM14750.1"/>
    <property type="molecule type" value="Genomic_DNA"/>
</dbReference>
<sequence>MQATRHKRYLKPLAITVALLLAIAAAVLVREYLVLRSLAASFAAAKNDTLTTPDSGRTEKAPAAQGENVALISQVKTSAGGNRVDARVSFKAFKRLVEANPKLAQSWGRIGWKVLGDVPALCLRIVAPGTAFTKLGVQSGDCITHFDGETVNQPLRNLGIWLTLGSRKALKVDTVRAGQRISYHLTAN</sequence>
<evidence type="ECO:0008006" key="3">
    <source>
        <dbReference type="Google" id="ProtNLM"/>
    </source>
</evidence>